<dbReference type="PANTHER" id="PTHR38452:SF1">
    <property type="entry name" value="UPF0756 MEMBRANE PROTEIN YEAL"/>
    <property type="match status" value="1"/>
</dbReference>
<protein>
    <recommendedName>
        <fullName evidence="5">UPF0756 membrane protein G5B42_00540</fullName>
    </recommendedName>
</protein>
<comment type="caution">
    <text evidence="6">The sequence shown here is derived from an EMBL/GenBank/DDBJ whole genome shotgun (WGS) entry which is preliminary data.</text>
</comment>
<feature type="transmembrane region" description="Helical" evidence="5">
    <location>
        <begin position="111"/>
        <end position="144"/>
    </location>
</feature>
<gene>
    <name evidence="6" type="ORF">G5B42_00540</name>
</gene>
<dbReference type="EMBL" id="JAAKDE010000001">
    <property type="protein sequence ID" value="MBA2132052.1"/>
    <property type="molecule type" value="Genomic_DNA"/>
</dbReference>
<keyword evidence="2 5" id="KW-0812">Transmembrane</keyword>
<dbReference type="HAMAP" id="MF_01874">
    <property type="entry name" value="UPF0756"/>
    <property type="match status" value="1"/>
</dbReference>
<evidence type="ECO:0000256" key="3">
    <source>
        <dbReference type="ARBA" id="ARBA00022989"/>
    </source>
</evidence>
<reference evidence="6" key="1">
    <citation type="submission" date="2020-06" db="EMBL/GenBank/DDBJ databases">
        <title>Novel chitinolytic bacterium.</title>
        <authorList>
            <person name="Ungkulpasvich U."/>
            <person name="Kosugi A."/>
            <person name="Uke A."/>
        </authorList>
    </citation>
    <scope>NUCLEOTIDE SEQUENCE</scope>
    <source>
        <strain evidence="6">UUS1-1</strain>
    </source>
</reference>
<keyword evidence="3 5" id="KW-1133">Transmembrane helix</keyword>
<dbReference type="Pfam" id="PF04284">
    <property type="entry name" value="DUF441"/>
    <property type="match status" value="1"/>
</dbReference>
<dbReference type="InterPro" id="IPR007382">
    <property type="entry name" value="UPF0756_TM"/>
</dbReference>
<organism evidence="6 7">
    <name type="scientific">Capillibacterium thermochitinicola</name>
    <dbReference type="NCBI Taxonomy" id="2699427"/>
    <lineage>
        <taxon>Bacteria</taxon>
        <taxon>Bacillati</taxon>
        <taxon>Bacillota</taxon>
        <taxon>Capillibacterium</taxon>
    </lineage>
</organism>
<dbReference type="Proteomes" id="UP000657177">
    <property type="component" value="Unassembled WGS sequence"/>
</dbReference>
<dbReference type="GO" id="GO:0005886">
    <property type="term" value="C:plasma membrane"/>
    <property type="evidence" value="ECO:0007669"/>
    <property type="project" value="UniProtKB-SubCell"/>
</dbReference>
<keyword evidence="7" id="KW-1185">Reference proteome</keyword>
<evidence type="ECO:0000313" key="6">
    <source>
        <dbReference type="EMBL" id="MBA2132052.1"/>
    </source>
</evidence>
<evidence type="ECO:0000256" key="4">
    <source>
        <dbReference type="ARBA" id="ARBA00023136"/>
    </source>
</evidence>
<dbReference type="RefSeq" id="WP_181338486.1">
    <property type="nucleotide sequence ID" value="NZ_JAAKDE010000001.1"/>
</dbReference>
<feature type="transmembrane region" description="Helical" evidence="5">
    <location>
        <begin position="49"/>
        <end position="65"/>
    </location>
</feature>
<comment type="similarity">
    <text evidence="5">Belongs to the UPF0756 family.</text>
</comment>
<accession>A0A8J6I0F6</accession>
<name>A0A8J6I0F6_9FIRM</name>
<evidence type="ECO:0000313" key="7">
    <source>
        <dbReference type="Proteomes" id="UP000657177"/>
    </source>
</evidence>
<proteinExistence type="inferred from homology"/>
<feature type="transmembrane region" description="Helical" evidence="5">
    <location>
        <begin position="77"/>
        <end position="99"/>
    </location>
</feature>
<comment type="caution">
    <text evidence="5">Lacks conserved residue(s) required for the propagation of feature annotation.</text>
</comment>
<sequence length="152" mass="15802">MLKANLVLFLFLCIGLFFGNSLVAAGAGTLLVLKLLNSPVLLAVLERHALQWGLLFLLIAVMVPLTKDQCGGKELLAVLLTPAGLVAVVGGITAAYLSGQGLDLLYYKPEIMIGLVIGTVLGVFFFKGMPVGPLAAAGLAAVLLKLMGLAQK</sequence>
<evidence type="ECO:0000256" key="1">
    <source>
        <dbReference type="ARBA" id="ARBA00022475"/>
    </source>
</evidence>
<evidence type="ECO:0000256" key="2">
    <source>
        <dbReference type="ARBA" id="ARBA00022692"/>
    </source>
</evidence>
<keyword evidence="1 5" id="KW-1003">Cell membrane</keyword>
<comment type="subcellular location">
    <subcellularLocation>
        <location evidence="5">Cell membrane</location>
        <topology evidence="5">Multi-pass membrane protein</topology>
    </subcellularLocation>
</comment>
<dbReference type="AlphaFoldDB" id="A0A8J6I0F6"/>
<evidence type="ECO:0000256" key="5">
    <source>
        <dbReference type="HAMAP-Rule" id="MF_01874"/>
    </source>
</evidence>
<keyword evidence="4 5" id="KW-0472">Membrane</keyword>
<dbReference type="PANTHER" id="PTHR38452">
    <property type="entry name" value="UPF0756 MEMBRANE PROTEIN YEAL"/>
    <property type="match status" value="1"/>
</dbReference>